<dbReference type="GO" id="GO:0009231">
    <property type="term" value="P:riboflavin biosynthetic process"/>
    <property type="evidence" value="ECO:0007669"/>
    <property type="project" value="UniProtKB-UniRule"/>
</dbReference>
<feature type="binding site" evidence="15">
    <location>
        <position position="275"/>
    </location>
    <ligand>
        <name>Zn(2+)</name>
        <dbReference type="ChEBI" id="CHEBI:29105"/>
        <note>catalytic</note>
    </ligand>
</feature>
<sequence length="423" mass="46831">MPTTHSKNIDDAIAAIQAGRPVIVIDDADRENEGDFICAAESITPETVRLMLRHGMGLLCTPVSAAIAQRLNFSPMVDSRRSSTPMQTPFQIPVDHRSAGTGVSVENRLRTIRAIGDPNSRPDDFFGPGHIHPLVAKEGGVLRRAGHTEAAIDLMHLAGMQPAAALIEICSQETDGMSDHQELKQLSEQFDLPLLTIEELIRYRSEREQLIHREVDAHMPSRYGDLRVIAYRVEHEDQVPIAIVMGDLASVDAPLVRMHSSCFTGDLLASLRCDCGDQLHMALDMIRREGVGAVVYLPQEGRGIGLIPKLKAYVLQDEGYDTVEANHKLGFKADPRDYGIGLQVLKDLDLRRVRLLTNNPKKTDAFAQRFDLEVVEQIPIVASPEKHRQHYLETKRTKMGHILPAAAEIDPVQPASGQEIAEN</sequence>
<evidence type="ECO:0000256" key="10">
    <source>
        <dbReference type="ARBA" id="ARBA00022801"/>
    </source>
</evidence>
<dbReference type="PANTHER" id="PTHR21327">
    <property type="entry name" value="GTP CYCLOHYDROLASE II-RELATED"/>
    <property type="match status" value="1"/>
</dbReference>
<feature type="binding site" evidence="15">
    <location>
        <position position="362"/>
    </location>
    <ligand>
        <name>GTP</name>
        <dbReference type="ChEBI" id="CHEBI:37565"/>
    </ligand>
</feature>
<evidence type="ECO:0000313" key="19">
    <source>
        <dbReference type="Proteomes" id="UP000319383"/>
    </source>
</evidence>
<comment type="similarity">
    <text evidence="5">In the N-terminal section; belongs to the DHBP synthase family.</text>
</comment>
<comment type="function">
    <text evidence="13 15">Catalyzes the conversion of GTP to 2,5-diamino-6-ribosylamino-4(3H)-pyrimidinone 5'-phosphate (DARP), formate and pyrophosphate.</text>
</comment>
<gene>
    <name evidence="18" type="primary">ribBA</name>
    <name evidence="15" type="synonym">ribA</name>
    <name evidence="18" type="ORF">Mal52_26360</name>
</gene>
<dbReference type="UniPathway" id="UPA00275">
    <property type="reaction ID" value="UER00399"/>
</dbReference>
<evidence type="ECO:0000256" key="6">
    <source>
        <dbReference type="ARBA" id="ARBA00008976"/>
    </source>
</evidence>
<reference evidence="18 19" key="1">
    <citation type="submission" date="2019-02" db="EMBL/GenBank/DDBJ databases">
        <title>Deep-cultivation of Planctomycetes and their phenomic and genomic characterization uncovers novel biology.</title>
        <authorList>
            <person name="Wiegand S."/>
            <person name="Jogler M."/>
            <person name="Boedeker C."/>
            <person name="Pinto D."/>
            <person name="Vollmers J."/>
            <person name="Rivas-Marin E."/>
            <person name="Kohn T."/>
            <person name="Peeters S.H."/>
            <person name="Heuer A."/>
            <person name="Rast P."/>
            <person name="Oberbeckmann S."/>
            <person name="Bunk B."/>
            <person name="Jeske O."/>
            <person name="Meyerdierks A."/>
            <person name="Storesund J.E."/>
            <person name="Kallscheuer N."/>
            <person name="Luecker S."/>
            <person name="Lage O.M."/>
            <person name="Pohl T."/>
            <person name="Merkel B.J."/>
            <person name="Hornburger P."/>
            <person name="Mueller R.-W."/>
            <person name="Bruemmer F."/>
            <person name="Labrenz M."/>
            <person name="Spormann A.M."/>
            <person name="Op den Camp H."/>
            <person name="Overmann J."/>
            <person name="Amann R."/>
            <person name="Jetten M.S.M."/>
            <person name="Mascher T."/>
            <person name="Medema M.H."/>
            <person name="Devos D.P."/>
            <person name="Kaster A.-K."/>
            <person name="Ovreas L."/>
            <person name="Rohde M."/>
            <person name="Galperin M.Y."/>
            <person name="Jogler C."/>
        </authorList>
    </citation>
    <scope>NUCLEOTIDE SEQUENCE [LARGE SCALE GENOMIC DNA]</scope>
    <source>
        <strain evidence="18 19">Mal52</strain>
    </source>
</reference>
<evidence type="ECO:0000313" key="18">
    <source>
        <dbReference type="EMBL" id="QDU44158.1"/>
    </source>
</evidence>
<comment type="cofactor">
    <cofactor evidence="15">
        <name>Zn(2+)</name>
        <dbReference type="ChEBI" id="CHEBI:29105"/>
    </cofactor>
    <text evidence="15">Binds 1 zinc ion per subunit.</text>
</comment>
<name>A0A517ZNW4_9PLAN</name>
<dbReference type="Gene3D" id="3.40.50.10990">
    <property type="entry name" value="GTP cyclohydrolase II"/>
    <property type="match status" value="1"/>
</dbReference>
<dbReference type="HAMAP" id="MF_00179">
    <property type="entry name" value="RibA"/>
    <property type="match status" value="1"/>
</dbReference>
<feature type="domain" description="GTP cyclohydrolase II" evidence="17">
    <location>
        <begin position="213"/>
        <end position="379"/>
    </location>
</feature>
<feature type="active site" description="Nucleophile" evidence="15">
    <location>
        <position position="336"/>
    </location>
</feature>
<evidence type="ECO:0000256" key="1">
    <source>
        <dbReference type="ARBA" id="ARBA00000141"/>
    </source>
</evidence>
<evidence type="ECO:0000256" key="11">
    <source>
        <dbReference type="ARBA" id="ARBA00022833"/>
    </source>
</evidence>
<dbReference type="PANTHER" id="PTHR21327:SF18">
    <property type="entry name" value="3,4-DIHYDROXY-2-BUTANONE 4-PHOSPHATE SYNTHASE"/>
    <property type="match status" value="1"/>
</dbReference>
<dbReference type="GO" id="GO:0005525">
    <property type="term" value="F:GTP binding"/>
    <property type="evidence" value="ECO:0007669"/>
    <property type="project" value="UniProtKB-KW"/>
</dbReference>
<dbReference type="GO" id="GO:0003935">
    <property type="term" value="F:GTP cyclohydrolase II activity"/>
    <property type="evidence" value="ECO:0007669"/>
    <property type="project" value="UniProtKB-UniRule"/>
</dbReference>
<evidence type="ECO:0000256" key="15">
    <source>
        <dbReference type="HAMAP-Rule" id="MF_00179"/>
    </source>
</evidence>
<dbReference type="NCBIfam" id="TIGR00506">
    <property type="entry name" value="ribB"/>
    <property type="match status" value="1"/>
</dbReference>
<evidence type="ECO:0000256" key="7">
    <source>
        <dbReference type="ARBA" id="ARBA00022619"/>
    </source>
</evidence>
<dbReference type="KEGG" id="sdyn:Mal52_26360"/>
<feature type="binding site" evidence="15">
    <location>
        <position position="273"/>
    </location>
    <ligand>
        <name>Zn(2+)</name>
        <dbReference type="ChEBI" id="CHEBI:29105"/>
        <note>catalytic</note>
    </ligand>
</feature>
<feature type="active site" description="Proton acceptor" evidence="15">
    <location>
        <position position="334"/>
    </location>
</feature>
<comment type="pathway">
    <text evidence="3 15">Cofactor biosynthesis; riboflavin biosynthesis; 5-amino-6-(D-ribitylamino)uracil from GTP: step 1/4.</text>
</comment>
<keyword evidence="9 15" id="KW-0547">Nucleotide-binding</keyword>
<dbReference type="NCBIfam" id="TIGR00505">
    <property type="entry name" value="ribA"/>
    <property type="match status" value="1"/>
</dbReference>
<feature type="binding site" evidence="15">
    <location>
        <position position="322"/>
    </location>
    <ligand>
        <name>GTP</name>
        <dbReference type="ChEBI" id="CHEBI:37565"/>
    </ligand>
</feature>
<dbReference type="EMBL" id="CP036276">
    <property type="protein sequence ID" value="QDU44158.1"/>
    <property type="molecule type" value="Genomic_DNA"/>
</dbReference>
<keyword evidence="8 15" id="KW-0479">Metal-binding</keyword>
<feature type="binding site" evidence="15">
    <location>
        <begin position="257"/>
        <end position="261"/>
    </location>
    <ligand>
        <name>GTP</name>
        <dbReference type="ChEBI" id="CHEBI:37565"/>
    </ligand>
</feature>
<evidence type="ECO:0000256" key="16">
    <source>
        <dbReference type="SAM" id="MobiDB-lite"/>
    </source>
</evidence>
<dbReference type="RefSeq" id="WP_145376533.1">
    <property type="nucleotide sequence ID" value="NZ_CP036270.1"/>
</dbReference>
<comment type="catalytic activity">
    <reaction evidence="1">
        <text>D-ribulose 5-phosphate = (2S)-2-hydroxy-3-oxobutyl phosphate + formate + H(+)</text>
        <dbReference type="Rhea" id="RHEA:18457"/>
        <dbReference type="ChEBI" id="CHEBI:15378"/>
        <dbReference type="ChEBI" id="CHEBI:15740"/>
        <dbReference type="ChEBI" id="CHEBI:58121"/>
        <dbReference type="ChEBI" id="CHEBI:58830"/>
        <dbReference type="EC" id="4.1.99.12"/>
    </reaction>
</comment>
<dbReference type="OrthoDB" id="9793111at2"/>
<evidence type="ECO:0000256" key="4">
    <source>
        <dbReference type="ARBA" id="ARBA00004904"/>
    </source>
</evidence>
<evidence type="ECO:0000259" key="17">
    <source>
        <dbReference type="Pfam" id="PF00925"/>
    </source>
</evidence>
<comment type="function">
    <text evidence="2">Catalyzes the conversion of D-ribulose 5-phosphate to formate and 3,4-dihydroxy-2-butanone 4-phosphate.</text>
</comment>
<accession>A0A517ZNW4</accession>
<proteinExistence type="inferred from homology"/>
<evidence type="ECO:0000256" key="2">
    <source>
        <dbReference type="ARBA" id="ARBA00002284"/>
    </source>
</evidence>
<dbReference type="CDD" id="cd00641">
    <property type="entry name" value="GTP_cyclohydro2"/>
    <property type="match status" value="1"/>
</dbReference>
<dbReference type="NCBIfam" id="NF001591">
    <property type="entry name" value="PRK00393.1"/>
    <property type="match status" value="1"/>
</dbReference>
<feature type="region of interest" description="Disordered" evidence="16">
    <location>
        <begin position="78"/>
        <end position="97"/>
    </location>
</feature>
<evidence type="ECO:0000256" key="8">
    <source>
        <dbReference type="ARBA" id="ARBA00022723"/>
    </source>
</evidence>
<dbReference type="InterPro" id="IPR000422">
    <property type="entry name" value="DHBP_synthase_RibB"/>
</dbReference>
<feature type="binding site" evidence="15">
    <location>
        <position position="262"/>
    </location>
    <ligand>
        <name>Zn(2+)</name>
        <dbReference type="ChEBI" id="CHEBI:29105"/>
        <note>catalytic</note>
    </ligand>
</feature>
<comment type="catalytic activity">
    <reaction evidence="14 15">
        <text>GTP + 4 H2O = 2,5-diamino-6-hydroxy-4-(5-phosphoribosylamino)-pyrimidine + formate + 2 phosphate + 3 H(+)</text>
        <dbReference type="Rhea" id="RHEA:23704"/>
        <dbReference type="ChEBI" id="CHEBI:15377"/>
        <dbReference type="ChEBI" id="CHEBI:15378"/>
        <dbReference type="ChEBI" id="CHEBI:15740"/>
        <dbReference type="ChEBI" id="CHEBI:37565"/>
        <dbReference type="ChEBI" id="CHEBI:43474"/>
        <dbReference type="ChEBI" id="CHEBI:58614"/>
        <dbReference type="EC" id="3.5.4.25"/>
    </reaction>
</comment>
<keyword evidence="11 15" id="KW-0862">Zinc</keyword>
<dbReference type="InterPro" id="IPR000926">
    <property type="entry name" value="RibA"/>
</dbReference>
<dbReference type="Pfam" id="PF00926">
    <property type="entry name" value="DHBP_synthase"/>
    <property type="match status" value="1"/>
</dbReference>
<dbReference type="PIRSF" id="PIRSF001259">
    <property type="entry name" value="RibA"/>
    <property type="match status" value="1"/>
</dbReference>
<dbReference type="Pfam" id="PF00925">
    <property type="entry name" value="GTP_cyclohydro2"/>
    <property type="match status" value="1"/>
</dbReference>
<evidence type="ECO:0000256" key="9">
    <source>
        <dbReference type="ARBA" id="ARBA00022741"/>
    </source>
</evidence>
<dbReference type="Gene3D" id="3.90.870.10">
    <property type="entry name" value="DHBP synthase"/>
    <property type="match status" value="1"/>
</dbReference>
<dbReference type="InterPro" id="IPR017945">
    <property type="entry name" value="DHBP_synth_RibB-like_a/b_dom"/>
</dbReference>
<keyword evidence="10 15" id="KW-0378">Hydrolase</keyword>
<dbReference type="Proteomes" id="UP000319383">
    <property type="component" value="Chromosome"/>
</dbReference>
<dbReference type="SUPFAM" id="SSF55821">
    <property type="entry name" value="YrdC/RibB"/>
    <property type="match status" value="1"/>
</dbReference>
<dbReference type="GO" id="GO:0008686">
    <property type="term" value="F:3,4-dihydroxy-2-butanone-4-phosphate synthase activity"/>
    <property type="evidence" value="ECO:0007669"/>
    <property type="project" value="UniProtKB-EC"/>
</dbReference>
<comment type="similarity">
    <text evidence="6">In the C-terminal section; belongs to the GTP cyclohydrolase II family.</text>
</comment>
<comment type="pathway">
    <text evidence="4">Cofactor biosynthesis; riboflavin biosynthesis; 2-hydroxy-3-oxobutyl phosphate from D-ribulose 5-phosphate: step 1/1.</text>
</comment>
<dbReference type="SUPFAM" id="SSF142695">
    <property type="entry name" value="RibA-like"/>
    <property type="match status" value="1"/>
</dbReference>
<evidence type="ECO:0000256" key="13">
    <source>
        <dbReference type="ARBA" id="ARBA00043932"/>
    </source>
</evidence>
<dbReference type="AlphaFoldDB" id="A0A517ZNW4"/>
<dbReference type="InterPro" id="IPR036144">
    <property type="entry name" value="RibA-like_sf"/>
</dbReference>
<dbReference type="EC" id="3.5.4.25" evidence="15"/>
<feature type="binding site" evidence="15">
    <location>
        <begin position="300"/>
        <end position="302"/>
    </location>
    <ligand>
        <name>GTP</name>
        <dbReference type="ChEBI" id="CHEBI:37565"/>
    </ligand>
</feature>
<evidence type="ECO:0000256" key="12">
    <source>
        <dbReference type="ARBA" id="ARBA00023134"/>
    </source>
</evidence>
<dbReference type="GO" id="GO:0008270">
    <property type="term" value="F:zinc ion binding"/>
    <property type="evidence" value="ECO:0007669"/>
    <property type="project" value="UniProtKB-UniRule"/>
</dbReference>
<feature type="binding site" evidence="15">
    <location>
        <position position="357"/>
    </location>
    <ligand>
        <name>GTP</name>
        <dbReference type="ChEBI" id="CHEBI:37565"/>
    </ligand>
</feature>
<evidence type="ECO:0000256" key="14">
    <source>
        <dbReference type="ARBA" id="ARBA00049295"/>
    </source>
</evidence>
<evidence type="ECO:0000256" key="3">
    <source>
        <dbReference type="ARBA" id="ARBA00004853"/>
    </source>
</evidence>
<dbReference type="InterPro" id="IPR032677">
    <property type="entry name" value="GTP_cyclohydro_II"/>
</dbReference>
<keyword evidence="19" id="KW-1185">Reference proteome</keyword>
<protein>
    <recommendedName>
        <fullName evidence="15">GTP cyclohydrolase-2</fullName>
        <ecNumber evidence="15">3.5.4.25</ecNumber>
    </recommendedName>
    <alternativeName>
        <fullName evidence="15">GTP cyclohydrolase II</fullName>
    </alternativeName>
</protein>
<dbReference type="GO" id="GO:0005829">
    <property type="term" value="C:cytosol"/>
    <property type="evidence" value="ECO:0007669"/>
    <property type="project" value="TreeGrafter"/>
</dbReference>
<keyword evidence="7 15" id="KW-0686">Riboflavin biosynthesis</keyword>
<evidence type="ECO:0000256" key="5">
    <source>
        <dbReference type="ARBA" id="ARBA00005520"/>
    </source>
</evidence>
<organism evidence="18 19">
    <name type="scientific">Symmachiella dynata</name>
    <dbReference type="NCBI Taxonomy" id="2527995"/>
    <lineage>
        <taxon>Bacteria</taxon>
        <taxon>Pseudomonadati</taxon>
        <taxon>Planctomycetota</taxon>
        <taxon>Planctomycetia</taxon>
        <taxon>Planctomycetales</taxon>
        <taxon>Planctomycetaceae</taxon>
        <taxon>Symmachiella</taxon>
    </lineage>
</organism>
<dbReference type="FunFam" id="3.40.50.10990:FF:000001">
    <property type="entry name" value="Riboflavin biosynthesis protein RibBA"/>
    <property type="match status" value="1"/>
</dbReference>
<keyword evidence="12 15" id="KW-0342">GTP-binding</keyword>
<comment type="similarity">
    <text evidence="15">Belongs to the GTP cyclohydrolase II family.</text>
</comment>
<feature type="binding site" evidence="15">
    <location>
        <position position="278"/>
    </location>
    <ligand>
        <name>GTP</name>
        <dbReference type="ChEBI" id="CHEBI:37565"/>
    </ligand>
</feature>